<name>A0A090F2S4_MESPL</name>
<accession>A0A090F2S4</accession>
<organism evidence="1 2">
    <name type="scientific">Mesorhizobium plurifarium</name>
    <dbReference type="NCBI Taxonomy" id="69974"/>
    <lineage>
        <taxon>Bacteria</taxon>
        <taxon>Pseudomonadati</taxon>
        <taxon>Pseudomonadota</taxon>
        <taxon>Alphaproteobacteria</taxon>
        <taxon>Hyphomicrobiales</taxon>
        <taxon>Phyllobacteriaceae</taxon>
        <taxon>Mesorhizobium</taxon>
    </lineage>
</organism>
<dbReference type="AlphaFoldDB" id="A0A090F2S4"/>
<gene>
    <name evidence="1" type="ORF">MPLDJ20_220022</name>
</gene>
<dbReference type="EMBL" id="CCNB01000015">
    <property type="protein sequence ID" value="CDX38038.1"/>
    <property type="molecule type" value="Genomic_DNA"/>
</dbReference>
<sequence length="88" mass="9919">MRLPFRCCWSARRARSLGLPLGGDSSQTQANERGISLSRQLGRHLGQCAHSTIYAIRSHFVQVSLAAYRNFFHSHTSLCHSSWMRTAS</sequence>
<reference evidence="1 2" key="1">
    <citation type="submission" date="2014-08" db="EMBL/GenBank/DDBJ databases">
        <authorList>
            <person name="Moulin Lionel"/>
        </authorList>
    </citation>
    <scope>NUCLEOTIDE SEQUENCE [LARGE SCALE GENOMIC DNA]</scope>
</reference>
<evidence type="ECO:0000313" key="1">
    <source>
        <dbReference type="EMBL" id="CDX38038.1"/>
    </source>
</evidence>
<protein>
    <submittedName>
        <fullName evidence="1">Uncharacterized protein</fullName>
    </submittedName>
</protein>
<evidence type="ECO:0000313" key="2">
    <source>
        <dbReference type="Proteomes" id="UP000046373"/>
    </source>
</evidence>
<proteinExistence type="predicted"/>
<dbReference type="Proteomes" id="UP000046373">
    <property type="component" value="Unassembled WGS sequence"/>
</dbReference>